<sequence>MSERTVTVFTADHGDVTMPEPSWCTGEHPFEGYRADIEHQGEEIELTVQTPCHGPVAVAKAGLLQRPFSELGPKAPLVMVEFDELHEYDAETLAGLLDALVAWAIGPMHQLHERLLLLEGGDQ</sequence>
<evidence type="ECO:0000313" key="2">
    <source>
        <dbReference type="Proteomes" id="UP000324308"/>
    </source>
</evidence>
<organism evidence="1 2">
    <name type="scientific">Streptomyces tendae</name>
    <dbReference type="NCBI Taxonomy" id="1932"/>
    <lineage>
        <taxon>Bacteria</taxon>
        <taxon>Bacillati</taxon>
        <taxon>Actinomycetota</taxon>
        <taxon>Actinomycetes</taxon>
        <taxon>Kitasatosporales</taxon>
        <taxon>Streptomycetaceae</taxon>
        <taxon>Streptomyces</taxon>
    </lineage>
</organism>
<proteinExistence type="predicted"/>
<keyword evidence="2" id="KW-1185">Reference proteome</keyword>
<dbReference type="Pfam" id="PF21848">
    <property type="entry name" value="DUF6907"/>
    <property type="match status" value="1"/>
</dbReference>
<protein>
    <submittedName>
        <fullName evidence="1">Uncharacterized protein</fullName>
    </submittedName>
</protein>
<evidence type="ECO:0000313" key="1">
    <source>
        <dbReference type="EMBL" id="QER88614.1"/>
    </source>
</evidence>
<gene>
    <name evidence="1" type="ORF">F3L20_24625</name>
</gene>
<dbReference type="Proteomes" id="UP000324308">
    <property type="component" value="Chromosome"/>
</dbReference>
<dbReference type="EMBL" id="CP043959">
    <property type="protein sequence ID" value="QER88614.1"/>
    <property type="molecule type" value="Genomic_DNA"/>
</dbReference>
<dbReference type="RefSeq" id="WP_150156195.1">
    <property type="nucleotide sequence ID" value="NZ_CP043959.1"/>
</dbReference>
<dbReference type="InterPro" id="IPR054202">
    <property type="entry name" value="DUF6907"/>
</dbReference>
<name>A0ABX5ZWB3_STRTE</name>
<reference evidence="1 2" key="1">
    <citation type="submission" date="2019-09" db="EMBL/GenBank/DDBJ databases">
        <title>Draft genome sequence of the Ebosin-producing strain Streptomyces sp. 139.</title>
        <authorList>
            <person name="Ai L."/>
            <person name="Geng M."/>
            <person name="Ma M."/>
            <person name="Bai L."/>
        </authorList>
    </citation>
    <scope>NUCLEOTIDE SEQUENCE [LARGE SCALE GENOMIC DNA]</scope>
    <source>
        <strain evidence="1 2">139</strain>
    </source>
</reference>
<accession>A0ABX5ZWB3</accession>